<keyword evidence="2" id="KW-0813">Transport</keyword>
<protein>
    <recommendedName>
        <fullName evidence="6">Thioredoxin</fullName>
    </recommendedName>
</protein>
<dbReference type="PROSITE" id="PS00194">
    <property type="entry name" value="THIOREDOXIN_1"/>
    <property type="match status" value="1"/>
</dbReference>
<dbReference type="InterPro" id="IPR036249">
    <property type="entry name" value="Thioredoxin-like_sf"/>
</dbReference>
<evidence type="ECO:0000256" key="8">
    <source>
        <dbReference type="PIRSR" id="PIRSR000077-4"/>
    </source>
</evidence>
<comment type="similarity">
    <text evidence="1 6">Belongs to the thioredoxin family.</text>
</comment>
<evidence type="ECO:0000256" key="6">
    <source>
        <dbReference type="PIRNR" id="PIRNR000077"/>
    </source>
</evidence>
<dbReference type="PRINTS" id="PR00421">
    <property type="entry name" value="THIOREDOXIN"/>
</dbReference>
<organism evidence="10 11">
    <name type="scientific">candidate division WOR-1 bacterium RIFOXYC12_FULL_54_18</name>
    <dbReference type="NCBI Taxonomy" id="1802584"/>
    <lineage>
        <taxon>Bacteria</taxon>
        <taxon>Bacillati</taxon>
        <taxon>Saganbacteria</taxon>
    </lineage>
</organism>
<dbReference type="Pfam" id="PF00085">
    <property type="entry name" value="Thioredoxin"/>
    <property type="match status" value="1"/>
</dbReference>
<evidence type="ECO:0000313" key="11">
    <source>
        <dbReference type="Proteomes" id="UP000178602"/>
    </source>
</evidence>
<dbReference type="PROSITE" id="PS51352">
    <property type="entry name" value="THIOREDOXIN_2"/>
    <property type="match status" value="1"/>
</dbReference>
<feature type="disulfide bond" description="Redox-active" evidence="8">
    <location>
        <begin position="30"/>
        <end position="33"/>
    </location>
</feature>
<dbReference type="InterPro" id="IPR013766">
    <property type="entry name" value="Thioredoxin_domain"/>
</dbReference>
<dbReference type="InterPro" id="IPR005746">
    <property type="entry name" value="Thioredoxin"/>
</dbReference>
<accession>A0A1F4T8L6</accession>
<dbReference type="CDD" id="cd02947">
    <property type="entry name" value="TRX_family"/>
    <property type="match status" value="1"/>
</dbReference>
<dbReference type="PANTHER" id="PTHR45663">
    <property type="entry name" value="GEO12009P1"/>
    <property type="match status" value="1"/>
</dbReference>
<evidence type="ECO:0000256" key="3">
    <source>
        <dbReference type="ARBA" id="ARBA00022982"/>
    </source>
</evidence>
<dbReference type="GO" id="GO:0005829">
    <property type="term" value="C:cytosol"/>
    <property type="evidence" value="ECO:0007669"/>
    <property type="project" value="TreeGrafter"/>
</dbReference>
<dbReference type="GO" id="GO:0015035">
    <property type="term" value="F:protein-disulfide reductase activity"/>
    <property type="evidence" value="ECO:0007669"/>
    <property type="project" value="InterPro"/>
</dbReference>
<comment type="caution">
    <text evidence="10">The sequence shown here is derived from an EMBL/GenBank/DDBJ whole genome shotgun (WGS) entry which is preliminary data.</text>
</comment>
<gene>
    <name evidence="10" type="ORF">A3K49_07150</name>
</gene>
<dbReference type="EMBL" id="MEUG01000001">
    <property type="protein sequence ID" value="OGC28947.1"/>
    <property type="molecule type" value="Genomic_DNA"/>
</dbReference>
<dbReference type="PIRSF" id="PIRSF000077">
    <property type="entry name" value="Thioredoxin"/>
    <property type="match status" value="1"/>
</dbReference>
<keyword evidence="5 8" id="KW-0676">Redox-active center</keyword>
<keyword evidence="3" id="KW-0249">Electron transport</keyword>
<evidence type="ECO:0000256" key="5">
    <source>
        <dbReference type="ARBA" id="ARBA00023284"/>
    </source>
</evidence>
<feature type="active site" description="Nucleophile" evidence="7">
    <location>
        <position position="33"/>
    </location>
</feature>
<evidence type="ECO:0000256" key="4">
    <source>
        <dbReference type="ARBA" id="ARBA00023157"/>
    </source>
</evidence>
<evidence type="ECO:0000256" key="2">
    <source>
        <dbReference type="ARBA" id="ARBA00022448"/>
    </source>
</evidence>
<dbReference type="Gene3D" id="3.40.30.10">
    <property type="entry name" value="Glutaredoxin"/>
    <property type="match status" value="1"/>
</dbReference>
<feature type="domain" description="Thioredoxin" evidence="9">
    <location>
        <begin position="1"/>
        <end position="105"/>
    </location>
</feature>
<evidence type="ECO:0000313" key="10">
    <source>
        <dbReference type="EMBL" id="OGC28947.1"/>
    </source>
</evidence>
<feature type="site" description="Deprotonates C-terminal active site Cys" evidence="7">
    <location>
        <position position="24"/>
    </location>
</feature>
<sequence>MVKGISDQEFAVEVEQGKGVAFVDFWAPWCGPCLAMAPIYESASAKYPTAKFFKVNTTEHVEKAGEYGVTGIPCIIVFKDGKEIDRLIGMRPAPAFEAAVKKFLEA</sequence>
<dbReference type="Proteomes" id="UP000178602">
    <property type="component" value="Unassembled WGS sequence"/>
</dbReference>
<dbReference type="SUPFAM" id="SSF52833">
    <property type="entry name" value="Thioredoxin-like"/>
    <property type="match status" value="1"/>
</dbReference>
<name>A0A1F4T8L6_UNCSA</name>
<evidence type="ECO:0000256" key="1">
    <source>
        <dbReference type="ARBA" id="ARBA00008987"/>
    </source>
</evidence>
<dbReference type="InterPro" id="IPR017937">
    <property type="entry name" value="Thioredoxin_CS"/>
</dbReference>
<feature type="site" description="Contributes to redox potential value" evidence="7">
    <location>
        <position position="31"/>
    </location>
</feature>
<proteinExistence type="inferred from homology"/>
<feature type="active site" description="Nucleophile" evidence="7">
    <location>
        <position position="30"/>
    </location>
</feature>
<evidence type="ECO:0000256" key="7">
    <source>
        <dbReference type="PIRSR" id="PIRSR000077-1"/>
    </source>
</evidence>
<dbReference type="GO" id="GO:0045454">
    <property type="term" value="P:cell redox homeostasis"/>
    <property type="evidence" value="ECO:0007669"/>
    <property type="project" value="TreeGrafter"/>
</dbReference>
<feature type="site" description="Contributes to redox potential value" evidence="7">
    <location>
        <position position="32"/>
    </location>
</feature>
<reference evidence="10 11" key="1">
    <citation type="journal article" date="2016" name="Nat. Commun.">
        <title>Thousands of microbial genomes shed light on interconnected biogeochemical processes in an aquifer system.</title>
        <authorList>
            <person name="Anantharaman K."/>
            <person name="Brown C.T."/>
            <person name="Hug L.A."/>
            <person name="Sharon I."/>
            <person name="Castelle C.J."/>
            <person name="Probst A.J."/>
            <person name="Thomas B.C."/>
            <person name="Singh A."/>
            <person name="Wilkins M.J."/>
            <person name="Karaoz U."/>
            <person name="Brodie E.L."/>
            <person name="Williams K.H."/>
            <person name="Hubbard S.S."/>
            <person name="Banfield J.F."/>
        </authorList>
    </citation>
    <scope>NUCLEOTIDE SEQUENCE [LARGE SCALE GENOMIC DNA]</scope>
</reference>
<dbReference type="AlphaFoldDB" id="A0A1F4T8L6"/>
<keyword evidence="4 8" id="KW-1015">Disulfide bond</keyword>
<evidence type="ECO:0000259" key="9">
    <source>
        <dbReference type="PROSITE" id="PS51352"/>
    </source>
</evidence>
<dbReference type="PANTHER" id="PTHR45663:SF11">
    <property type="entry name" value="GEO12009P1"/>
    <property type="match status" value="1"/>
</dbReference>